<dbReference type="InterPro" id="IPR000182">
    <property type="entry name" value="GNAT_dom"/>
</dbReference>
<organism evidence="2 3">
    <name type="scientific">Acetoanaerobium pronyense</name>
    <dbReference type="NCBI Taxonomy" id="1482736"/>
    <lineage>
        <taxon>Bacteria</taxon>
        <taxon>Bacillati</taxon>
        <taxon>Bacillota</taxon>
        <taxon>Clostridia</taxon>
        <taxon>Peptostreptococcales</taxon>
        <taxon>Filifactoraceae</taxon>
        <taxon>Acetoanaerobium</taxon>
    </lineage>
</organism>
<evidence type="ECO:0000313" key="3">
    <source>
        <dbReference type="Proteomes" id="UP001314903"/>
    </source>
</evidence>
<dbReference type="Proteomes" id="UP001314903">
    <property type="component" value="Unassembled WGS sequence"/>
</dbReference>
<dbReference type="CDD" id="cd04301">
    <property type="entry name" value="NAT_SF"/>
    <property type="match status" value="1"/>
</dbReference>
<protein>
    <submittedName>
        <fullName evidence="2">UDP-4-amino-4, 6-dideoxy-N-acetyl-beta-L-altrosamine N-acetyltransferase</fullName>
    </submittedName>
</protein>
<dbReference type="PANTHER" id="PTHR43415:SF3">
    <property type="entry name" value="GNAT-FAMILY ACETYLTRANSFERASE"/>
    <property type="match status" value="1"/>
</dbReference>
<dbReference type="Gene3D" id="3.40.630.30">
    <property type="match status" value="1"/>
</dbReference>
<comment type="caution">
    <text evidence="2">The sequence shown here is derived from an EMBL/GenBank/DDBJ whole genome shotgun (WGS) entry which is preliminary data.</text>
</comment>
<dbReference type="Pfam" id="PF13302">
    <property type="entry name" value="Acetyltransf_3"/>
    <property type="match status" value="1"/>
</dbReference>
<name>A0ABS4KIS7_9FIRM</name>
<dbReference type="InterPro" id="IPR016181">
    <property type="entry name" value="Acyl_CoA_acyltransferase"/>
</dbReference>
<reference evidence="2 3" key="1">
    <citation type="submission" date="2021-03" db="EMBL/GenBank/DDBJ databases">
        <title>Genomic Encyclopedia of Type Strains, Phase IV (KMG-IV): sequencing the most valuable type-strain genomes for metagenomic binning, comparative biology and taxonomic classification.</title>
        <authorList>
            <person name="Goeker M."/>
        </authorList>
    </citation>
    <scope>NUCLEOTIDE SEQUENCE [LARGE SCALE GENOMIC DNA]</scope>
    <source>
        <strain evidence="2 3">DSM 27512</strain>
    </source>
</reference>
<feature type="domain" description="N-acetyltransferase" evidence="1">
    <location>
        <begin position="4"/>
        <end position="156"/>
    </location>
</feature>
<dbReference type="RefSeq" id="WP_209659900.1">
    <property type="nucleotide sequence ID" value="NZ_JAGGLI010000007.1"/>
</dbReference>
<keyword evidence="3" id="KW-1185">Reference proteome</keyword>
<dbReference type="NCBIfam" id="TIGR03585">
    <property type="entry name" value="PseH"/>
    <property type="match status" value="1"/>
</dbReference>
<dbReference type="PANTHER" id="PTHR43415">
    <property type="entry name" value="SPERMIDINE N(1)-ACETYLTRANSFERASE"/>
    <property type="match status" value="1"/>
</dbReference>
<dbReference type="PROSITE" id="PS51186">
    <property type="entry name" value="GNAT"/>
    <property type="match status" value="1"/>
</dbReference>
<evidence type="ECO:0000313" key="2">
    <source>
        <dbReference type="EMBL" id="MBP2027141.1"/>
    </source>
</evidence>
<dbReference type="InterPro" id="IPR020036">
    <property type="entry name" value="PseH"/>
</dbReference>
<proteinExistence type="predicted"/>
<sequence>MANLKLRKIKESDLRLIMEWRMKPSITENLYTDPILDIDKQKKWYKKIMNDVSVKYWIIEMESKAIGVIWLYQIDNHNKKCEWGYFIGDDSFRGKGIGRNLECNIYDFVFYKLNMNRLYCEVFNFNDRVIKIHEKFGSEVEGVFKDHIYKKGKFYDVTSMAILKSKWDMTRNDFKYEKIDIEE</sequence>
<gene>
    <name evidence="2" type="ORF">J2Z35_000935</name>
</gene>
<accession>A0ABS4KIS7</accession>
<dbReference type="SUPFAM" id="SSF55729">
    <property type="entry name" value="Acyl-CoA N-acyltransferases (Nat)"/>
    <property type="match status" value="1"/>
</dbReference>
<dbReference type="EMBL" id="JAGGLI010000007">
    <property type="protein sequence ID" value="MBP2027141.1"/>
    <property type="molecule type" value="Genomic_DNA"/>
</dbReference>
<evidence type="ECO:0000259" key="1">
    <source>
        <dbReference type="PROSITE" id="PS51186"/>
    </source>
</evidence>